<dbReference type="InterPro" id="IPR017601">
    <property type="entry name" value="DGQHR-contain_dom"/>
</dbReference>
<dbReference type="RefSeq" id="WP_035534530.1">
    <property type="nucleotide sequence ID" value="NZ_ARYL01000001.1"/>
</dbReference>
<reference evidence="1 2" key="1">
    <citation type="journal article" date="2014" name="Antonie Van Leeuwenhoek">
        <title>Hyphomonas beringensis sp. nov. and Hyphomonas chukchiensis sp. nov., isolated from surface seawater of the Bering Sea and Chukchi Sea.</title>
        <authorList>
            <person name="Li C."/>
            <person name="Lai Q."/>
            <person name="Li G."/>
            <person name="Dong C."/>
            <person name="Wang J."/>
            <person name="Liao Y."/>
            <person name="Shao Z."/>
        </authorList>
    </citation>
    <scope>NUCLEOTIDE SEQUENCE [LARGE SCALE GENOMIC DNA]</scope>
    <source>
        <strain evidence="1 2">SCH89</strain>
    </source>
</reference>
<dbReference type="NCBIfam" id="TIGR03187">
    <property type="entry name" value="DGQHR"/>
    <property type="match status" value="1"/>
</dbReference>
<organism evidence="1 2">
    <name type="scientific">Hyphomonas oceanitis SCH89</name>
    <dbReference type="NCBI Taxonomy" id="1280953"/>
    <lineage>
        <taxon>Bacteria</taxon>
        <taxon>Pseudomonadati</taxon>
        <taxon>Pseudomonadota</taxon>
        <taxon>Alphaproteobacteria</taxon>
        <taxon>Hyphomonadales</taxon>
        <taxon>Hyphomonadaceae</taxon>
        <taxon>Hyphomonas</taxon>
    </lineage>
</organism>
<keyword evidence="2" id="KW-1185">Reference proteome</keyword>
<dbReference type="InterPro" id="IPR017642">
    <property type="entry name" value="DNA_S_mod_DndB"/>
</dbReference>
<dbReference type="AlphaFoldDB" id="A0A059GBN3"/>
<dbReference type="OrthoDB" id="3524978at2"/>
<dbReference type="Pfam" id="PF14072">
    <property type="entry name" value="DndB"/>
    <property type="match status" value="1"/>
</dbReference>
<sequence length="362" mass="40651">MSNYYSFSAIRGVQAGHPYFTVMIPLGQVPRIFSFDDATLPPDLRAQRVLSKARVPQIAEYLASNWDDYILSSLCASVDGDLEFKPASDEMSLRNVGILTVPMNAHILLNDGQHRRAAIEEALKTRPELENESISVVIFADRGLTRSQQMFADLNKNAVRPSGSLNVLFDHRNPLSQLSNQLLSEVDFFQRFTDLERSSIPNRATALYTLSSLKRANEWLAGKDADRFGDKTKELVIAYWRAVYDVLPEWQRLDAGTMKSSDLRQNTVLAHGVLLQSLGVLGGRLLSEQQKTWRTHVAKLKTVSWSRRNASLWEGRVMNGARMNGQKRAVFLGANVLCKAVGLELDDRGRHAEESLEDMETA</sequence>
<dbReference type="PATRIC" id="fig|1280953.3.peg.11"/>
<dbReference type="eggNOG" id="ENOG502Z8U6">
    <property type="taxonomic scope" value="Bacteria"/>
</dbReference>
<comment type="caution">
    <text evidence="1">The sequence shown here is derived from an EMBL/GenBank/DDBJ whole genome shotgun (WGS) entry which is preliminary data.</text>
</comment>
<evidence type="ECO:0000313" key="2">
    <source>
        <dbReference type="Proteomes" id="UP000024942"/>
    </source>
</evidence>
<dbReference type="NCBIfam" id="TIGR03233">
    <property type="entry name" value="DNA_S_dndB"/>
    <property type="match status" value="1"/>
</dbReference>
<dbReference type="STRING" id="1280953.HOC_00060"/>
<name>A0A059GBN3_9PROT</name>
<protein>
    <recommendedName>
        <fullName evidence="3">DNA sulfur modification protein DndB</fullName>
    </recommendedName>
</protein>
<dbReference type="Proteomes" id="UP000024942">
    <property type="component" value="Unassembled WGS sequence"/>
</dbReference>
<accession>A0A059GBN3</accession>
<dbReference type="EMBL" id="ARYL01000001">
    <property type="protein sequence ID" value="KDA04231.1"/>
    <property type="molecule type" value="Genomic_DNA"/>
</dbReference>
<evidence type="ECO:0000313" key="1">
    <source>
        <dbReference type="EMBL" id="KDA04231.1"/>
    </source>
</evidence>
<evidence type="ECO:0008006" key="3">
    <source>
        <dbReference type="Google" id="ProtNLM"/>
    </source>
</evidence>
<proteinExistence type="predicted"/>
<dbReference type="CDD" id="cd16412">
    <property type="entry name" value="dndB"/>
    <property type="match status" value="1"/>
</dbReference>
<gene>
    <name evidence="1" type="ORF">HOC_00060</name>
</gene>